<keyword evidence="9" id="KW-0472">Membrane</keyword>
<evidence type="ECO:0000256" key="2">
    <source>
        <dbReference type="ARBA" id="ARBA00006555"/>
    </source>
</evidence>
<comment type="function">
    <text evidence="10">Interacts with outer membrane receptor proteins that carry out high-affinity binding and energy dependent uptake into the periplasmic space of specific substrates. It could act to transduce energy from the cytoplasmic membrane to specific energy-requiring processes in the outer membrane, resulting in the release into the periplasm of ligands bound by these outer membrane proteins.</text>
</comment>
<evidence type="ECO:0000256" key="8">
    <source>
        <dbReference type="ARBA" id="ARBA00022989"/>
    </source>
</evidence>
<feature type="region of interest" description="Disordered" evidence="11">
    <location>
        <begin position="66"/>
        <end position="190"/>
    </location>
</feature>
<reference evidence="14" key="2">
    <citation type="journal article" date="2022" name="Res Sq">
        <title>Evolution of multicellular longitudinally dividing oral cavity symbionts (Neisseriaceae).</title>
        <authorList>
            <person name="Nyongesa S."/>
            <person name="Weber P."/>
            <person name="Bernet E."/>
            <person name="Pullido F."/>
            <person name="Nieckarz M."/>
            <person name="Delaby M."/>
            <person name="Nieves C."/>
            <person name="Viehboeck T."/>
            <person name="Krause N."/>
            <person name="Rivera-Millot A."/>
            <person name="Nakamura A."/>
            <person name="Vischer N."/>
            <person name="VanNieuwenhze M."/>
            <person name="Brun Y."/>
            <person name="Cava F."/>
            <person name="Bulgheresi S."/>
            <person name="Veyrier F."/>
        </authorList>
    </citation>
    <scope>NUCLEOTIDE SEQUENCE</scope>
    <source>
        <strain evidence="14">SAG 1488-6</strain>
    </source>
</reference>
<reference evidence="14" key="1">
    <citation type="submission" date="2021-12" db="EMBL/GenBank/DDBJ databases">
        <authorList>
            <person name="Veyrier F.J."/>
        </authorList>
    </citation>
    <scope>NUCLEOTIDE SEQUENCE</scope>
    <source>
        <strain evidence="14">SAG 1488-6</strain>
    </source>
</reference>
<keyword evidence="3 10" id="KW-0813">Transport</keyword>
<evidence type="ECO:0000256" key="5">
    <source>
        <dbReference type="ARBA" id="ARBA00022519"/>
    </source>
</evidence>
<dbReference type="InterPro" id="IPR037682">
    <property type="entry name" value="TonB_C"/>
</dbReference>
<dbReference type="InterPro" id="IPR006260">
    <property type="entry name" value="TonB/TolA_C"/>
</dbReference>
<evidence type="ECO:0000256" key="7">
    <source>
        <dbReference type="ARBA" id="ARBA00022927"/>
    </source>
</evidence>
<evidence type="ECO:0000256" key="10">
    <source>
        <dbReference type="RuleBase" id="RU362123"/>
    </source>
</evidence>
<name>A0ABY4E969_VITST</name>
<dbReference type="InterPro" id="IPR051045">
    <property type="entry name" value="TonB-dependent_transducer"/>
</dbReference>
<feature type="compositionally biased region" description="Basic and acidic residues" evidence="11">
    <location>
        <begin position="71"/>
        <end position="114"/>
    </location>
</feature>
<dbReference type="NCBIfam" id="TIGR01352">
    <property type="entry name" value="tonB_Cterm"/>
    <property type="match status" value="1"/>
</dbReference>
<dbReference type="Pfam" id="PF03544">
    <property type="entry name" value="TonB_C"/>
    <property type="match status" value="1"/>
</dbReference>
<evidence type="ECO:0000313" key="15">
    <source>
        <dbReference type="Proteomes" id="UP000832034"/>
    </source>
</evidence>
<sequence length="270" mass="27864">MKKNTQFALTIFAVSLLHAAGIAALSSFEDKPAELITTQEELTFVEIGSAPPPAAAPLVAPVTPVVKKPKPQPDIKRTIVKKPEVERVIERKPEPKPEKKIEPKIEKPQPEKIVAKPKPAEPTAPANTAPTQTASAGTHQAAGSQGSGKGTAIGKEGEGKGGGSGSGEGNSKGGGSGPTSGPKIAGSASCLSPVYPQESIDRGEAGSVKVRWTVGADGSVLNVEVTGSSGHARLDNAALRQAKKCRFSPALKGGVPVQNNYTRPYNFKIS</sequence>
<dbReference type="PANTHER" id="PTHR33446:SF2">
    <property type="entry name" value="PROTEIN TONB"/>
    <property type="match status" value="1"/>
</dbReference>
<evidence type="ECO:0000259" key="13">
    <source>
        <dbReference type="PROSITE" id="PS52015"/>
    </source>
</evidence>
<evidence type="ECO:0000256" key="12">
    <source>
        <dbReference type="SAM" id="SignalP"/>
    </source>
</evidence>
<evidence type="ECO:0000256" key="4">
    <source>
        <dbReference type="ARBA" id="ARBA00022475"/>
    </source>
</evidence>
<keyword evidence="5 10" id="KW-0997">Cell inner membrane</keyword>
<keyword evidence="10" id="KW-0735">Signal-anchor</keyword>
<comment type="subcellular location">
    <subcellularLocation>
        <location evidence="1 10">Cell inner membrane</location>
        <topology evidence="1 10">Single-pass membrane protein</topology>
        <orientation evidence="1 10">Periplasmic side</orientation>
    </subcellularLocation>
</comment>
<dbReference type="InterPro" id="IPR003538">
    <property type="entry name" value="TonB"/>
</dbReference>
<dbReference type="RefSeq" id="WP_019959229.1">
    <property type="nucleotide sequence ID" value="NZ_CP091512.1"/>
</dbReference>
<evidence type="ECO:0000256" key="3">
    <source>
        <dbReference type="ARBA" id="ARBA00022448"/>
    </source>
</evidence>
<keyword evidence="6" id="KW-0812">Transmembrane</keyword>
<evidence type="ECO:0000313" key="14">
    <source>
        <dbReference type="EMBL" id="UOO92304.1"/>
    </source>
</evidence>
<proteinExistence type="inferred from homology"/>
<evidence type="ECO:0000256" key="9">
    <source>
        <dbReference type="ARBA" id="ARBA00023136"/>
    </source>
</evidence>
<organism evidence="14 15">
    <name type="scientific">Vitreoscilla stercoraria</name>
    <dbReference type="NCBI Taxonomy" id="61"/>
    <lineage>
        <taxon>Bacteria</taxon>
        <taxon>Pseudomonadati</taxon>
        <taxon>Pseudomonadota</taxon>
        <taxon>Betaproteobacteria</taxon>
        <taxon>Neisseriales</taxon>
        <taxon>Neisseriaceae</taxon>
        <taxon>Vitreoscilla</taxon>
    </lineage>
</organism>
<keyword evidence="7 10" id="KW-0653">Protein transport</keyword>
<keyword evidence="8" id="KW-1133">Transmembrane helix</keyword>
<dbReference type="Proteomes" id="UP000832034">
    <property type="component" value="Chromosome"/>
</dbReference>
<keyword evidence="12" id="KW-0732">Signal</keyword>
<evidence type="ECO:0000256" key="1">
    <source>
        <dbReference type="ARBA" id="ARBA00004383"/>
    </source>
</evidence>
<dbReference type="EMBL" id="CP091512">
    <property type="protein sequence ID" value="UOO92304.1"/>
    <property type="molecule type" value="Genomic_DNA"/>
</dbReference>
<gene>
    <name evidence="14" type="ORF">LVJ81_11925</name>
</gene>
<feature type="chain" id="PRO_5046957900" description="Protein TonB" evidence="12">
    <location>
        <begin position="20"/>
        <end position="270"/>
    </location>
</feature>
<keyword evidence="4 10" id="KW-1003">Cell membrane</keyword>
<comment type="similarity">
    <text evidence="2 10">Belongs to the TonB family.</text>
</comment>
<dbReference type="PROSITE" id="PS52015">
    <property type="entry name" value="TONB_CTD"/>
    <property type="match status" value="1"/>
</dbReference>
<protein>
    <recommendedName>
        <fullName evidence="10">Protein TonB</fullName>
    </recommendedName>
</protein>
<accession>A0ABY4E969</accession>
<dbReference type="PANTHER" id="PTHR33446">
    <property type="entry name" value="PROTEIN TONB-RELATED"/>
    <property type="match status" value="1"/>
</dbReference>
<feature type="compositionally biased region" description="Gly residues" evidence="11">
    <location>
        <begin position="160"/>
        <end position="178"/>
    </location>
</feature>
<dbReference type="SUPFAM" id="SSF74653">
    <property type="entry name" value="TolA/TonB C-terminal domain"/>
    <property type="match status" value="1"/>
</dbReference>
<dbReference type="PRINTS" id="PR01374">
    <property type="entry name" value="TONBPROTEIN"/>
</dbReference>
<feature type="signal peptide" evidence="12">
    <location>
        <begin position="1"/>
        <end position="19"/>
    </location>
</feature>
<keyword evidence="15" id="KW-1185">Reference proteome</keyword>
<dbReference type="Gene3D" id="3.30.1150.10">
    <property type="match status" value="1"/>
</dbReference>
<feature type="domain" description="TonB C-terminal" evidence="13">
    <location>
        <begin position="180"/>
        <end position="270"/>
    </location>
</feature>
<evidence type="ECO:0000256" key="11">
    <source>
        <dbReference type="SAM" id="MobiDB-lite"/>
    </source>
</evidence>
<evidence type="ECO:0000256" key="6">
    <source>
        <dbReference type="ARBA" id="ARBA00022692"/>
    </source>
</evidence>
<feature type="compositionally biased region" description="Low complexity" evidence="11">
    <location>
        <begin position="121"/>
        <end position="136"/>
    </location>
</feature>